<dbReference type="EMBL" id="FJOG01000067">
    <property type="protein sequence ID" value="CZR69223.1"/>
    <property type="molecule type" value="Genomic_DNA"/>
</dbReference>
<proteinExistence type="predicted"/>
<evidence type="ECO:0000313" key="3">
    <source>
        <dbReference type="Proteomes" id="UP000184330"/>
    </source>
</evidence>
<name>A0A1L7XW10_9HELO</name>
<organism evidence="2 3">
    <name type="scientific">Phialocephala subalpina</name>
    <dbReference type="NCBI Taxonomy" id="576137"/>
    <lineage>
        <taxon>Eukaryota</taxon>
        <taxon>Fungi</taxon>
        <taxon>Dikarya</taxon>
        <taxon>Ascomycota</taxon>
        <taxon>Pezizomycotina</taxon>
        <taxon>Leotiomycetes</taxon>
        <taxon>Helotiales</taxon>
        <taxon>Mollisiaceae</taxon>
        <taxon>Phialocephala</taxon>
        <taxon>Phialocephala fortinii species complex</taxon>
    </lineage>
</organism>
<dbReference type="AlphaFoldDB" id="A0A1L7XW10"/>
<keyword evidence="1" id="KW-0732">Signal</keyword>
<evidence type="ECO:0000313" key="2">
    <source>
        <dbReference type="EMBL" id="CZR69223.1"/>
    </source>
</evidence>
<dbReference type="OrthoDB" id="4739169at2759"/>
<gene>
    <name evidence="2" type="ORF">PAC_19123</name>
</gene>
<feature type="signal peptide" evidence="1">
    <location>
        <begin position="1"/>
        <end position="20"/>
    </location>
</feature>
<sequence length="243" mass="26366">MVSFTKLLMAGAFLISTVAAFPTLHSDGKTLSVRSTEDESSITEFDAHITKRQPAIGRQLLQWAPDGTVLYLLGTLGTTITQFPPEIQNLITGFEEGAPGKVLLESFQDFLLGRPALQGAFDLFVLEAINGHVKIGSVYGVGTTVVGMWGFAMSFLPGHLPNAGDLANLISALRDFAQQDGGVILEQTMPNGFFPADLIGAGINKRSRYDHCPPKTDLLKYATADVPEDINYGTDMRWTERCI</sequence>
<reference evidence="2 3" key="1">
    <citation type="submission" date="2016-03" db="EMBL/GenBank/DDBJ databases">
        <authorList>
            <person name="Ploux O."/>
        </authorList>
    </citation>
    <scope>NUCLEOTIDE SEQUENCE [LARGE SCALE GENOMIC DNA]</scope>
    <source>
        <strain evidence="2 3">UAMH 11012</strain>
    </source>
</reference>
<feature type="chain" id="PRO_5013063871" evidence="1">
    <location>
        <begin position="21"/>
        <end position="243"/>
    </location>
</feature>
<evidence type="ECO:0000256" key="1">
    <source>
        <dbReference type="SAM" id="SignalP"/>
    </source>
</evidence>
<keyword evidence="3" id="KW-1185">Reference proteome</keyword>
<protein>
    <submittedName>
        <fullName evidence="2">Uncharacterized protein</fullName>
    </submittedName>
</protein>
<dbReference type="Proteomes" id="UP000184330">
    <property type="component" value="Unassembled WGS sequence"/>
</dbReference>
<accession>A0A1L7XW10</accession>